<keyword evidence="2" id="KW-0653">Protein transport</keyword>
<dbReference type="GO" id="GO:0006623">
    <property type="term" value="P:protein targeting to vacuole"/>
    <property type="evidence" value="ECO:0007669"/>
    <property type="project" value="InterPro"/>
</dbReference>
<dbReference type="GO" id="GO:0005770">
    <property type="term" value="C:late endosome"/>
    <property type="evidence" value="ECO:0007669"/>
    <property type="project" value="TreeGrafter"/>
</dbReference>
<proteinExistence type="evidence at transcript level"/>
<dbReference type="GO" id="GO:0030897">
    <property type="term" value="C:HOPS complex"/>
    <property type="evidence" value="ECO:0007669"/>
    <property type="project" value="TreeGrafter"/>
</dbReference>
<dbReference type="PROSITE" id="PS50236">
    <property type="entry name" value="CHCR"/>
    <property type="match status" value="1"/>
</dbReference>
<evidence type="ECO:0000256" key="3">
    <source>
        <dbReference type="PROSITE-ProRule" id="PRU01006"/>
    </source>
</evidence>
<dbReference type="PANTHER" id="PTHR12616">
    <property type="entry name" value="VACUOLAR PROTEIN SORTING VPS41"/>
    <property type="match status" value="1"/>
</dbReference>
<dbReference type="InterPro" id="IPR015943">
    <property type="entry name" value="WD40/YVTN_repeat-like_dom_sf"/>
</dbReference>
<protein>
    <submittedName>
        <fullName evidence="5">Vacuolar protein sorting-associated protein 41</fullName>
    </submittedName>
</protein>
<sequence>MSSCSSEESEDDWEEPQLKYDRMGNDLLEILRKDAASCIALHEKFVALGTHWGTVHILDHQGNNITNKQFTSHSTTVTGIALDEPGEHVASCSDDGIVSVSGLLSDAHNQLLTLDQPVKAVALEPGYTKGSSKKIVIGTDRLILSERSWLRRSQQTQLHSGEGLVRNIKWRSTLIAWANDKGVKVYDTKQNRRITHIPRSNEASSSTNLVRPEIYPAHITWKDDNTLLVGWFNDIKVCEFRPARDREGSRHCVITHLLKTDFACCGIVPLGDQIVSLAFIVAKEELNKSASGGESSQQDEVSKRPELRILEPDRKNRDGYVEISRDALSIRGFQSFRCNDYSLASAGGELYVVSPKDIVIAQQRDEDDKITWLLQINHHREALEAVKQFGKRLKKHTYMEVGKSYLTHLLDIGDFREAAQNSQEILGNNMMLWEDIVDRFSSEGKLSVIAPFLPLGDHHLSEVCYEKVLGHFLKNDHLGFANLLGHWPSNLYNIQSMTMKVLKYLDRDPKNEILLDALAKLHIADQRFDRALSIYLRLQHPASFALIRKHNLYKALQENILPLMLFNKEEAVDLLLDHMEYVPIDQVVAELKDRPNHLHKYLHALFLRDSHLGGEYHSLQIRLYAEFDRRKLLPFLKSSTYIALEEALKICEEREYVKEQVFLLGRMGNASRALALITEHESDVSSAIEFCKEQNDTQLWNELIDKSIHKPEFIRGLLENIGTHVDPIILIKKIPTGMNIPGLRDALVKILQDYSMQTALWFECKHVLSSDVLALMRKQLKISTRPLKIDEDRVCDACGRNLICKTGAFGSRHPLDLPVVVCFLCQHYFHDECLPSQNQGECSVCKGKVRHR</sequence>
<accession>A0A6F9DW46</accession>
<feature type="repeat" description="CHCR" evidence="3">
    <location>
        <begin position="572"/>
        <end position="716"/>
    </location>
</feature>
<dbReference type="InterPro" id="IPR011990">
    <property type="entry name" value="TPR-like_helical_dom_sf"/>
</dbReference>
<name>A0A6F9DW46_9ASCI</name>
<dbReference type="InterPro" id="IPR057780">
    <property type="entry name" value="Beta-prop_Vps41"/>
</dbReference>
<dbReference type="AlphaFoldDB" id="A0A6F9DW46"/>
<dbReference type="InterPro" id="IPR036322">
    <property type="entry name" value="WD40_repeat_dom_sf"/>
</dbReference>
<dbReference type="GO" id="GO:0034058">
    <property type="term" value="P:endosomal vesicle fusion"/>
    <property type="evidence" value="ECO:0007669"/>
    <property type="project" value="TreeGrafter"/>
</dbReference>
<evidence type="ECO:0000256" key="1">
    <source>
        <dbReference type="ARBA" id="ARBA00022448"/>
    </source>
</evidence>
<dbReference type="SMART" id="SM00299">
    <property type="entry name" value="CLH"/>
    <property type="match status" value="1"/>
</dbReference>
<dbReference type="PANTHER" id="PTHR12616:SF1">
    <property type="entry name" value="VACUOLAR PROTEIN SORTING-ASSOCIATED PROTEIN 41 HOMOLOG"/>
    <property type="match status" value="1"/>
</dbReference>
<dbReference type="Pfam" id="PF23411">
    <property type="entry name" value="Beta-prop_Vps41"/>
    <property type="match status" value="1"/>
</dbReference>
<keyword evidence="1" id="KW-0813">Transport</keyword>
<gene>
    <name evidence="5" type="primary">Vps41</name>
</gene>
<dbReference type="GO" id="GO:0016236">
    <property type="term" value="P:macroautophagy"/>
    <property type="evidence" value="ECO:0007669"/>
    <property type="project" value="TreeGrafter"/>
</dbReference>
<dbReference type="InterPro" id="IPR045111">
    <property type="entry name" value="Vps41/Vps8"/>
</dbReference>
<reference evidence="5" key="1">
    <citation type="submission" date="2020-04" db="EMBL/GenBank/DDBJ databases">
        <authorList>
            <person name="Neveu A P."/>
        </authorList>
    </citation>
    <scope>NUCLEOTIDE SEQUENCE</scope>
    <source>
        <tissue evidence="5">Whole embryo</tissue>
    </source>
</reference>
<feature type="domain" description="Vps41 beta-propeller" evidence="4">
    <location>
        <begin position="18"/>
        <end position="362"/>
    </location>
</feature>
<dbReference type="Pfam" id="PF23556">
    <property type="entry name" value="TPR_Vps41"/>
    <property type="match status" value="1"/>
</dbReference>
<dbReference type="InterPro" id="IPR000547">
    <property type="entry name" value="Clathrin_H-chain/VPS_repeat"/>
</dbReference>
<evidence type="ECO:0000256" key="2">
    <source>
        <dbReference type="ARBA" id="ARBA00022927"/>
    </source>
</evidence>
<organism evidence="5">
    <name type="scientific">Phallusia mammillata</name>
    <dbReference type="NCBI Taxonomy" id="59560"/>
    <lineage>
        <taxon>Eukaryota</taxon>
        <taxon>Metazoa</taxon>
        <taxon>Chordata</taxon>
        <taxon>Tunicata</taxon>
        <taxon>Ascidiacea</taxon>
        <taxon>Phlebobranchia</taxon>
        <taxon>Ascidiidae</taxon>
        <taxon>Phallusia</taxon>
    </lineage>
</organism>
<evidence type="ECO:0000259" key="4">
    <source>
        <dbReference type="Pfam" id="PF23411"/>
    </source>
</evidence>
<dbReference type="Gene3D" id="2.130.10.10">
    <property type="entry name" value="YVTN repeat-like/Quinoprotein amine dehydrogenase"/>
    <property type="match status" value="1"/>
</dbReference>
<dbReference type="Gene3D" id="1.25.40.10">
    <property type="entry name" value="Tetratricopeptide repeat domain"/>
    <property type="match status" value="1"/>
</dbReference>
<dbReference type="GO" id="GO:0009267">
    <property type="term" value="P:cellular response to starvation"/>
    <property type="evidence" value="ECO:0007669"/>
    <property type="project" value="TreeGrafter"/>
</dbReference>
<dbReference type="SUPFAM" id="SSF50978">
    <property type="entry name" value="WD40 repeat-like"/>
    <property type="match status" value="1"/>
</dbReference>
<evidence type="ECO:0000313" key="5">
    <source>
        <dbReference type="EMBL" id="CAB3267642.1"/>
    </source>
</evidence>
<dbReference type="EMBL" id="LR791780">
    <property type="protein sequence ID" value="CAB3267642.1"/>
    <property type="molecule type" value="mRNA"/>
</dbReference>